<evidence type="ECO:0000313" key="2">
    <source>
        <dbReference type="Proteomes" id="UP000308652"/>
    </source>
</evidence>
<dbReference type="Proteomes" id="UP000308652">
    <property type="component" value="Unassembled WGS sequence"/>
</dbReference>
<sequence>MHHANIEQELRVGCHPERLFSYFCSSVFYLPNAPTESGLPSSTPVIQILNNINALYKYSMSTPTAHLAFAAHSPTFSSSMPTDISTLMSSRTTILHILPAITDIKASICGRGGGFMIVLSRKTA</sequence>
<reference evidence="1 2" key="1">
    <citation type="journal article" date="2019" name="Nat. Ecol. Evol.">
        <title>Megaphylogeny resolves global patterns of mushroom evolution.</title>
        <authorList>
            <person name="Varga T."/>
            <person name="Krizsan K."/>
            <person name="Foldi C."/>
            <person name="Dima B."/>
            <person name="Sanchez-Garcia M."/>
            <person name="Sanchez-Ramirez S."/>
            <person name="Szollosi G.J."/>
            <person name="Szarkandi J.G."/>
            <person name="Papp V."/>
            <person name="Albert L."/>
            <person name="Andreopoulos W."/>
            <person name="Angelini C."/>
            <person name="Antonin V."/>
            <person name="Barry K.W."/>
            <person name="Bougher N.L."/>
            <person name="Buchanan P."/>
            <person name="Buyck B."/>
            <person name="Bense V."/>
            <person name="Catcheside P."/>
            <person name="Chovatia M."/>
            <person name="Cooper J."/>
            <person name="Damon W."/>
            <person name="Desjardin D."/>
            <person name="Finy P."/>
            <person name="Geml J."/>
            <person name="Haridas S."/>
            <person name="Hughes K."/>
            <person name="Justo A."/>
            <person name="Karasinski D."/>
            <person name="Kautmanova I."/>
            <person name="Kiss B."/>
            <person name="Kocsube S."/>
            <person name="Kotiranta H."/>
            <person name="LaButti K.M."/>
            <person name="Lechner B.E."/>
            <person name="Liimatainen K."/>
            <person name="Lipzen A."/>
            <person name="Lukacs Z."/>
            <person name="Mihaltcheva S."/>
            <person name="Morgado L.N."/>
            <person name="Niskanen T."/>
            <person name="Noordeloos M.E."/>
            <person name="Ohm R.A."/>
            <person name="Ortiz-Santana B."/>
            <person name="Ovrebo C."/>
            <person name="Racz N."/>
            <person name="Riley R."/>
            <person name="Savchenko A."/>
            <person name="Shiryaev A."/>
            <person name="Soop K."/>
            <person name="Spirin V."/>
            <person name="Szebenyi C."/>
            <person name="Tomsovsky M."/>
            <person name="Tulloss R.E."/>
            <person name="Uehling J."/>
            <person name="Grigoriev I.V."/>
            <person name="Vagvolgyi C."/>
            <person name="Papp T."/>
            <person name="Martin F.M."/>
            <person name="Miettinen O."/>
            <person name="Hibbett D.S."/>
            <person name="Nagy L.G."/>
        </authorList>
    </citation>
    <scope>NUCLEOTIDE SEQUENCE [LARGE SCALE GENOMIC DNA]</scope>
    <source>
        <strain evidence="1 2">CBS 166.37</strain>
    </source>
</reference>
<gene>
    <name evidence="1" type="ORF">BDQ12DRAFT_725969</name>
</gene>
<organism evidence="1 2">
    <name type="scientific">Crucibulum laeve</name>
    <dbReference type="NCBI Taxonomy" id="68775"/>
    <lineage>
        <taxon>Eukaryota</taxon>
        <taxon>Fungi</taxon>
        <taxon>Dikarya</taxon>
        <taxon>Basidiomycota</taxon>
        <taxon>Agaricomycotina</taxon>
        <taxon>Agaricomycetes</taxon>
        <taxon>Agaricomycetidae</taxon>
        <taxon>Agaricales</taxon>
        <taxon>Agaricineae</taxon>
        <taxon>Nidulariaceae</taxon>
        <taxon>Crucibulum</taxon>
    </lineage>
</organism>
<proteinExistence type="predicted"/>
<protein>
    <submittedName>
        <fullName evidence="1">Uncharacterized protein</fullName>
    </submittedName>
</protein>
<name>A0A5C3LQK2_9AGAR</name>
<dbReference type="AlphaFoldDB" id="A0A5C3LQK2"/>
<keyword evidence="2" id="KW-1185">Reference proteome</keyword>
<evidence type="ECO:0000313" key="1">
    <source>
        <dbReference type="EMBL" id="TFK35439.1"/>
    </source>
</evidence>
<accession>A0A5C3LQK2</accession>
<dbReference type="EMBL" id="ML213621">
    <property type="protein sequence ID" value="TFK35439.1"/>
    <property type="molecule type" value="Genomic_DNA"/>
</dbReference>